<dbReference type="Gene3D" id="1.10.150.240">
    <property type="entry name" value="Putative phosphatase, domain 2"/>
    <property type="match status" value="1"/>
</dbReference>
<accession>A0A6A6G3P2</accession>
<dbReference type="InterPro" id="IPR036412">
    <property type="entry name" value="HAD-like_sf"/>
</dbReference>
<dbReference type="PANTHER" id="PTHR47829:SF1">
    <property type="entry name" value="HAD FAMILY PHOSPHATASE"/>
    <property type="match status" value="1"/>
</dbReference>
<evidence type="ECO:0000313" key="2">
    <source>
        <dbReference type="Proteomes" id="UP000799538"/>
    </source>
</evidence>
<proteinExistence type="predicted"/>
<dbReference type="Proteomes" id="UP000799538">
    <property type="component" value="Unassembled WGS sequence"/>
</dbReference>
<reference evidence="2" key="1">
    <citation type="journal article" date="2020" name="Stud. Mycol.">
        <title>101 Dothideomycetes genomes: A test case for predicting lifestyles and emergence of pathogens.</title>
        <authorList>
            <person name="Haridas S."/>
            <person name="Albert R."/>
            <person name="Binder M."/>
            <person name="Bloem J."/>
            <person name="LaButti K."/>
            <person name="Salamov A."/>
            <person name="Andreopoulos B."/>
            <person name="Baker S."/>
            <person name="Barry K."/>
            <person name="Bills G."/>
            <person name="Bluhm B."/>
            <person name="Cannon C."/>
            <person name="Castanera R."/>
            <person name="Culley D."/>
            <person name="Daum C."/>
            <person name="Ezra D."/>
            <person name="Gonzalez J."/>
            <person name="Henrissat B."/>
            <person name="Kuo A."/>
            <person name="Liang C."/>
            <person name="Lipzen A."/>
            <person name="Lutzoni F."/>
            <person name="Magnuson J."/>
            <person name="Mondo S."/>
            <person name="Nolan M."/>
            <person name="Ohm R."/>
            <person name="Pangilinan J."/>
            <person name="Park H.-J."/>
            <person name="Ramirez L."/>
            <person name="Alfaro M."/>
            <person name="Sun H."/>
            <person name="Tritt A."/>
            <person name="Yoshinaga Y."/>
            <person name="Zwiers L.-H."/>
            <person name="Turgeon B."/>
            <person name="Goodwin S."/>
            <person name="Spatafora J."/>
            <person name="Crous P."/>
            <person name="Grigoriev I."/>
        </authorList>
    </citation>
    <scope>NUCLEOTIDE SEQUENCE [LARGE SCALE GENOMIC DNA]</scope>
    <source>
        <strain evidence="2">CECT 20119</strain>
    </source>
</reference>
<protein>
    <submittedName>
        <fullName evidence="1">HAD-like domain-containing protein</fullName>
    </submittedName>
</protein>
<dbReference type="SFLD" id="SFLDG01129">
    <property type="entry name" value="C1.5:_HAD__Beta-PGM__Phosphata"/>
    <property type="match status" value="1"/>
</dbReference>
<evidence type="ECO:0000313" key="1">
    <source>
        <dbReference type="EMBL" id="KAF2220385.1"/>
    </source>
</evidence>
<dbReference type="InterPro" id="IPR023198">
    <property type="entry name" value="PGP-like_dom2"/>
</dbReference>
<sequence>MPPPKVILFDIGGVCVISPMSAIASYETQHSIPPGYINTAISSTSPNGAWQRAERGEIPLDASFFTQFTHDLTSPSLWRTYYLRHLQHTRSLPAGQAVDEALAQTPPCPQINAEALFWSMMAASRAPDPNVYPALRRLRQVADAKGGFVVAACSNTTIFPEGHRFNDPDTPEGRFNRELKGQFHLFVSSAHVGRRKPERGMYEFTLGECERVARERGVLGAGERLRGEDVVFLDDIGSNLKGAAAVGMRGIKVVMGSTDGAVRELEEVTGLKLRDEKPKL</sequence>
<dbReference type="OrthoDB" id="1694274at2759"/>
<dbReference type="InterPro" id="IPR052898">
    <property type="entry name" value="ACAD10-like"/>
</dbReference>
<organism evidence="1 2">
    <name type="scientific">Elsinoe ampelina</name>
    <dbReference type="NCBI Taxonomy" id="302913"/>
    <lineage>
        <taxon>Eukaryota</taxon>
        <taxon>Fungi</taxon>
        <taxon>Dikarya</taxon>
        <taxon>Ascomycota</taxon>
        <taxon>Pezizomycotina</taxon>
        <taxon>Dothideomycetes</taxon>
        <taxon>Dothideomycetidae</taxon>
        <taxon>Myriangiales</taxon>
        <taxon>Elsinoaceae</taxon>
        <taxon>Elsinoe</taxon>
    </lineage>
</organism>
<dbReference type="EMBL" id="ML992512">
    <property type="protein sequence ID" value="KAF2220385.1"/>
    <property type="molecule type" value="Genomic_DNA"/>
</dbReference>
<name>A0A6A6G3P2_9PEZI</name>
<dbReference type="InterPro" id="IPR023214">
    <property type="entry name" value="HAD_sf"/>
</dbReference>
<dbReference type="Gene3D" id="3.40.50.1000">
    <property type="entry name" value="HAD superfamily/HAD-like"/>
    <property type="match status" value="1"/>
</dbReference>
<dbReference type="SFLD" id="SFLDS00003">
    <property type="entry name" value="Haloacid_Dehalogenase"/>
    <property type="match status" value="1"/>
</dbReference>
<dbReference type="SUPFAM" id="SSF56784">
    <property type="entry name" value="HAD-like"/>
    <property type="match status" value="1"/>
</dbReference>
<keyword evidence="2" id="KW-1185">Reference proteome</keyword>
<dbReference type="PANTHER" id="PTHR47829">
    <property type="entry name" value="HYDROLASE, PUTATIVE (AFU_ORTHOLOGUE AFUA_1G12880)-RELATED"/>
    <property type="match status" value="1"/>
</dbReference>
<dbReference type="AlphaFoldDB" id="A0A6A6G3P2"/>
<gene>
    <name evidence="1" type="ORF">BDZ85DRAFT_302654</name>
</gene>